<keyword evidence="8" id="KW-0238">DNA-binding</keyword>
<name>A0ABP7U9V5_9SPHN</name>
<evidence type="ECO:0000256" key="8">
    <source>
        <dbReference type="ARBA" id="ARBA00023125"/>
    </source>
</evidence>
<proteinExistence type="predicted"/>
<protein>
    <recommendedName>
        <fullName evidence="12">DNA 3'-5' helicase</fullName>
        <ecNumber evidence="12">5.6.2.4</ecNumber>
    </recommendedName>
    <alternativeName>
        <fullName evidence="13">DNA 3'-5' helicase II</fullName>
    </alternativeName>
</protein>
<feature type="domain" description="UvrD-like helicase C-terminal" evidence="18">
    <location>
        <begin position="513"/>
        <end position="788"/>
    </location>
</feature>
<keyword evidence="9" id="KW-0234">DNA repair</keyword>
<evidence type="ECO:0000256" key="6">
    <source>
        <dbReference type="ARBA" id="ARBA00022839"/>
    </source>
</evidence>
<keyword evidence="10" id="KW-0413">Isomerase</keyword>
<reference evidence="20" key="1">
    <citation type="journal article" date="2019" name="Int. J. Syst. Evol. Microbiol.">
        <title>The Global Catalogue of Microorganisms (GCM) 10K type strain sequencing project: providing services to taxonomists for standard genome sequencing and annotation.</title>
        <authorList>
            <consortium name="The Broad Institute Genomics Platform"/>
            <consortium name="The Broad Institute Genome Sequencing Center for Infectious Disease"/>
            <person name="Wu L."/>
            <person name="Ma J."/>
        </authorList>
    </citation>
    <scope>NUCLEOTIDE SEQUENCE [LARGE SCALE GENOMIC DNA]</scope>
    <source>
        <strain evidence="20">JCM 17564</strain>
    </source>
</reference>
<comment type="catalytic activity">
    <reaction evidence="14">
        <text>ATP + H2O = ADP + phosphate + H(+)</text>
        <dbReference type="Rhea" id="RHEA:13065"/>
        <dbReference type="ChEBI" id="CHEBI:15377"/>
        <dbReference type="ChEBI" id="CHEBI:15378"/>
        <dbReference type="ChEBI" id="CHEBI:30616"/>
        <dbReference type="ChEBI" id="CHEBI:43474"/>
        <dbReference type="ChEBI" id="CHEBI:456216"/>
        <dbReference type="EC" id="5.6.2.4"/>
    </reaction>
</comment>
<keyword evidence="4 15" id="KW-0378">Hydrolase</keyword>
<keyword evidence="3" id="KW-0227">DNA damage</keyword>
<evidence type="ECO:0000256" key="11">
    <source>
        <dbReference type="ARBA" id="ARBA00034617"/>
    </source>
</evidence>
<comment type="catalytic activity">
    <reaction evidence="11">
        <text>Couples ATP hydrolysis with the unwinding of duplex DNA by translocating in the 3'-5' direction.</text>
        <dbReference type="EC" id="5.6.2.4"/>
    </reaction>
</comment>
<evidence type="ECO:0000256" key="2">
    <source>
        <dbReference type="ARBA" id="ARBA00022741"/>
    </source>
</evidence>
<dbReference type="NCBIfam" id="TIGR02784">
    <property type="entry name" value="addA_alphas"/>
    <property type="match status" value="1"/>
</dbReference>
<keyword evidence="20" id="KW-1185">Reference proteome</keyword>
<keyword evidence="5 15" id="KW-0347">Helicase</keyword>
<dbReference type="Proteomes" id="UP001424459">
    <property type="component" value="Unassembled WGS sequence"/>
</dbReference>
<dbReference type="EMBL" id="BAABBR010000001">
    <property type="protein sequence ID" value="GAA4038715.1"/>
    <property type="molecule type" value="Genomic_DNA"/>
</dbReference>
<dbReference type="PROSITE" id="PS51217">
    <property type="entry name" value="UVRD_HELICASE_CTER"/>
    <property type="match status" value="1"/>
</dbReference>
<dbReference type="InterPro" id="IPR038726">
    <property type="entry name" value="PDDEXK_AddAB-type"/>
</dbReference>
<dbReference type="InterPro" id="IPR014017">
    <property type="entry name" value="DNA_helicase_UvrD-like_C"/>
</dbReference>
<evidence type="ECO:0000259" key="18">
    <source>
        <dbReference type="PROSITE" id="PS51217"/>
    </source>
</evidence>
<evidence type="ECO:0000256" key="7">
    <source>
        <dbReference type="ARBA" id="ARBA00022840"/>
    </source>
</evidence>
<evidence type="ECO:0000313" key="20">
    <source>
        <dbReference type="Proteomes" id="UP001424459"/>
    </source>
</evidence>
<keyword evidence="1" id="KW-0540">Nuclease</keyword>
<dbReference type="SUPFAM" id="SSF52980">
    <property type="entry name" value="Restriction endonuclease-like"/>
    <property type="match status" value="1"/>
</dbReference>
<evidence type="ECO:0000256" key="15">
    <source>
        <dbReference type="PROSITE-ProRule" id="PRU00560"/>
    </source>
</evidence>
<evidence type="ECO:0000256" key="5">
    <source>
        <dbReference type="ARBA" id="ARBA00022806"/>
    </source>
</evidence>
<dbReference type="GO" id="GO:0004386">
    <property type="term" value="F:helicase activity"/>
    <property type="evidence" value="ECO:0007669"/>
    <property type="project" value="UniProtKB-KW"/>
</dbReference>
<evidence type="ECO:0000256" key="9">
    <source>
        <dbReference type="ARBA" id="ARBA00023204"/>
    </source>
</evidence>
<evidence type="ECO:0000256" key="1">
    <source>
        <dbReference type="ARBA" id="ARBA00022722"/>
    </source>
</evidence>
<evidence type="ECO:0000256" key="4">
    <source>
        <dbReference type="ARBA" id="ARBA00022801"/>
    </source>
</evidence>
<dbReference type="InterPro" id="IPR011604">
    <property type="entry name" value="PDDEXK-like_dom_sf"/>
</dbReference>
<dbReference type="PANTHER" id="PTHR11070:SF2">
    <property type="entry name" value="ATP-DEPENDENT DNA HELICASE SRS2"/>
    <property type="match status" value="1"/>
</dbReference>
<accession>A0ABP7U9V5</accession>
<dbReference type="Gene3D" id="3.90.320.10">
    <property type="match status" value="1"/>
</dbReference>
<feature type="region of interest" description="Disordered" evidence="16">
    <location>
        <begin position="932"/>
        <end position="963"/>
    </location>
</feature>
<dbReference type="PANTHER" id="PTHR11070">
    <property type="entry name" value="UVRD / RECB / PCRA DNA HELICASE FAMILY MEMBER"/>
    <property type="match status" value="1"/>
</dbReference>
<evidence type="ECO:0000259" key="17">
    <source>
        <dbReference type="PROSITE" id="PS51198"/>
    </source>
</evidence>
<evidence type="ECO:0000256" key="14">
    <source>
        <dbReference type="ARBA" id="ARBA00048988"/>
    </source>
</evidence>
<evidence type="ECO:0000256" key="13">
    <source>
        <dbReference type="ARBA" id="ARBA00034923"/>
    </source>
</evidence>
<evidence type="ECO:0000313" key="19">
    <source>
        <dbReference type="EMBL" id="GAA4038715.1"/>
    </source>
</evidence>
<keyword evidence="2 15" id="KW-0547">Nucleotide-binding</keyword>
<dbReference type="Pfam" id="PF00580">
    <property type="entry name" value="UvrD-helicase"/>
    <property type="match status" value="1"/>
</dbReference>
<dbReference type="InterPro" id="IPR014151">
    <property type="entry name" value="DNA_helicase_AddA"/>
</dbReference>
<dbReference type="InterPro" id="IPR000212">
    <property type="entry name" value="DNA_helicase_UvrD/REP"/>
</dbReference>
<feature type="region of interest" description="Disordered" evidence="16">
    <location>
        <begin position="527"/>
        <end position="550"/>
    </location>
</feature>
<keyword evidence="7 15" id="KW-0067">ATP-binding</keyword>
<evidence type="ECO:0000256" key="16">
    <source>
        <dbReference type="SAM" id="MobiDB-lite"/>
    </source>
</evidence>
<feature type="domain" description="UvrD-like helicase ATP-binding" evidence="17">
    <location>
        <begin position="7"/>
        <end position="485"/>
    </location>
</feature>
<evidence type="ECO:0000256" key="12">
    <source>
        <dbReference type="ARBA" id="ARBA00034808"/>
    </source>
</evidence>
<gene>
    <name evidence="19" type="primary">addA</name>
    <name evidence="19" type="ORF">GCM10022281_19440</name>
</gene>
<comment type="caution">
    <text evidence="19">The sequence shown here is derived from an EMBL/GenBank/DDBJ whole genome shotgun (WGS) entry which is preliminary data.</text>
</comment>
<dbReference type="Gene3D" id="3.30.160.800">
    <property type="match status" value="1"/>
</dbReference>
<dbReference type="SUPFAM" id="SSF52540">
    <property type="entry name" value="P-loop containing nucleoside triphosphate hydrolases"/>
    <property type="match status" value="1"/>
</dbReference>
<organism evidence="19 20">
    <name type="scientific">Sphingomonas rosea</name>
    <dbReference type="NCBI Taxonomy" id="335605"/>
    <lineage>
        <taxon>Bacteria</taxon>
        <taxon>Pseudomonadati</taxon>
        <taxon>Pseudomonadota</taxon>
        <taxon>Alphaproteobacteria</taxon>
        <taxon>Sphingomonadales</taxon>
        <taxon>Sphingomonadaceae</taxon>
        <taxon>Sphingomonas</taxon>
    </lineage>
</organism>
<keyword evidence="6" id="KW-0269">Exonuclease</keyword>
<dbReference type="Gene3D" id="1.10.486.10">
    <property type="entry name" value="PCRA, domain 4"/>
    <property type="match status" value="1"/>
</dbReference>
<dbReference type="EC" id="5.6.2.4" evidence="12"/>
<evidence type="ECO:0000256" key="3">
    <source>
        <dbReference type="ARBA" id="ARBA00022763"/>
    </source>
</evidence>
<sequence length="1142" mass="123686">MSRVLSLKPLDADQAAAADPFIHAALSASAGTGKTQVLTARVLRLLLEGAAPESILCLTFTKAAAAEMAERVGGRLAHWVGLQEAALDEELRALGLDPDDAARARARRLFATVLDCPGGLRIQTIHSFCQTLLGAFPAEAGITPGFRPIEGREEQALVERTLATLAEQSDSGDRAFLADLEVIAARLGEEDVRKYLRRCASSVEGMALFPELGDVASILRKAVGLEERSAAEIVAERCHDSRFDCELMSAVAEAFRGWNTKTGRDKAAAVDAWLARSPEERCATLGDFASAVLFTKSGERRKVESGVLKIRPETQEHCDRLAEAVAELLQMLAAEELVPLLAAGLRAGRRFADAYAAAKLAEGVADFDDLIRWSRNLLEQPGIAEWIRFKLDRRTDHLLVDEAQDTNAAQWAIVRALVEEYWGGEGAGPEHRTLFMVGDFKQAIYGFQGTDPAEFERARADFEQRARSSRFPFRNLSISKSFRSAQAVLDVVDWVLGDLGHERVGLPEPSKPHRAFHAARPGTVEVWPPFSDAPDESADNDNDEESWEDETKRRYASQLADWIAAELERAPVLASTGRPLTAGDILVLVRSRSSGPAALLVARLFERKVPTAGLDRLILAEPLAVQDLLAAIRFAVQPLDDLNLASLLVSPLIGWSQDDLYALAGGERRRKLWEELGHRADEAPLFRAARDALGALLGMADYAGPHAFLETILSGPLDGRRKLLGRLGRSARDPINELVAAAIQFEAAETVSLQQFLAWLSQGDFELKRDPEGRADAVRIMTVHGAKGLEAPLVILADATVNPKDLGGISPSLDVPRPDGRFPVLRPRKSELVPPFDAIDAAEKQRELEEHFRLLYVALTRAGERLIVAGIEPSKQLSTDSWHHVVSQAMAGQGIAPDEHGILRYSAGDAVTPVADEADVAAAAVTVPAWARAPAPTEARPPRPLSPSQLVADTDSRPPPTPELAAAAERGKLLHALFERLPATPPSERRQAALAWLETVGGIADFARRTELVDAVLAVIEDPAHAGLFAPDALAEAPIAATLPDGTVVVGTVDRLLVTSEAVRVVDFKTGRRVPRSASAIPDSHRRQMQAYGRALSVIFPARRIELALLYSEAPALFAVALEDVGSPTHMSGNPNQESFVP</sequence>
<dbReference type="Gene3D" id="3.40.50.300">
    <property type="entry name" value="P-loop containing nucleotide triphosphate hydrolases"/>
    <property type="match status" value="3"/>
</dbReference>
<dbReference type="InterPro" id="IPR027417">
    <property type="entry name" value="P-loop_NTPase"/>
</dbReference>
<feature type="binding site" evidence="15">
    <location>
        <begin position="28"/>
        <end position="35"/>
    </location>
    <ligand>
        <name>ATP</name>
        <dbReference type="ChEBI" id="CHEBI:30616"/>
    </ligand>
</feature>
<dbReference type="InterPro" id="IPR011335">
    <property type="entry name" value="Restrct_endonuc-II-like"/>
</dbReference>
<dbReference type="Pfam" id="PF13361">
    <property type="entry name" value="UvrD_C"/>
    <property type="match status" value="1"/>
</dbReference>
<dbReference type="InterPro" id="IPR014016">
    <property type="entry name" value="UvrD-like_ATP-bd"/>
</dbReference>
<dbReference type="RefSeq" id="WP_344696881.1">
    <property type="nucleotide sequence ID" value="NZ_BAABBR010000001.1"/>
</dbReference>
<evidence type="ECO:0000256" key="10">
    <source>
        <dbReference type="ARBA" id="ARBA00023235"/>
    </source>
</evidence>
<feature type="compositionally biased region" description="Acidic residues" evidence="16">
    <location>
        <begin position="533"/>
        <end position="548"/>
    </location>
</feature>
<dbReference type="Pfam" id="PF12705">
    <property type="entry name" value="PDDEXK_1"/>
    <property type="match status" value="1"/>
</dbReference>
<dbReference type="PROSITE" id="PS51198">
    <property type="entry name" value="UVRD_HELICASE_ATP_BIND"/>
    <property type="match status" value="1"/>
</dbReference>